<reference evidence="2" key="1">
    <citation type="submission" date="2015-12" db="EMBL/GenBank/DDBJ databases">
        <title>Gene expression during late stages of embryo sac development: a critical building block for successful pollen-pistil interactions.</title>
        <authorList>
            <person name="Liu Y."/>
            <person name="Joly V."/>
            <person name="Sabar M."/>
            <person name="Matton D.P."/>
        </authorList>
    </citation>
    <scope>NUCLEOTIDE SEQUENCE</scope>
</reference>
<dbReference type="AlphaFoldDB" id="A0A0V0GRC4"/>
<name>A0A0V0GRC4_SOLCH</name>
<evidence type="ECO:0000256" key="1">
    <source>
        <dbReference type="SAM" id="MobiDB-lite"/>
    </source>
</evidence>
<organism evidence="2">
    <name type="scientific">Solanum chacoense</name>
    <name type="common">Chaco potato</name>
    <dbReference type="NCBI Taxonomy" id="4108"/>
    <lineage>
        <taxon>Eukaryota</taxon>
        <taxon>Viridiplantae</taxon>
        <taxon>Streptophyta</taxon>
        <taxon>Embryophyta</taxon>
        <taxon>Tracheophyta</taxon>
        <taxon>Spermatophyta</taxon>
        <taxon>Magnoliopsida</taxon>
        <taxon>eudicotyledons</taxon>
        <taxon>Gunneridae</taxon>
        <taxon>Pentapetalae</taxon>
        <taxon>asterids</taxon>
        <taxon>lamiids</taxon>
        <taxon>Solanales</taxon>
        <taxon>Solanaceae</taxon>
        <taxon>Solanoideae</taxon>
        <taxon>Solaneae</taxon>
        <taxon>Solanum</taxon>
    </lineage>
</organism>
<dbReference type="EMBL" id="GEDG01032811">
    <property type="protein sequence ID" value="JAP10616.1"/>
    <property type="molecule type" value="Transcribed_RNA"/>
</dbReference>
<protein>
    <submittedName>
        <fullName evidence="2">Putative ovule protein</fullName>
    </submittedName>
</protein>
<feature type="region of interest" description="Disordered" evidence="1">
    <location>
        <begin position="49"/>
        <end position="77"/>
    </location>
</feature>
<sequence length="91" mass="10862">MVAYLRDKMSRFLTGVSNIVGKECRMAMLVGDMDISRLMVYSQQIEESKLKEDKSREKKRSRMDDNKSFHEESDGHGCFRKRQKVFRTRFF</sequence>
<accession>A0A0V0GRC4</accession>
<proteinExistence type="predicted"/>
<evidence type="ECO:0000313" key="2">
    <source>
        <dbReference type="EMBL" id="JAP10616.1"/>
    </source>
</evidence>